<evidence type="ECO:0000256" key="5">
    <source>
        <dbReference type="ARBA" id="ARBA00047942"/>
    </source>
</evidence>
<keyword evidence="4" id="KW-0949">S-adenosyl-L-methionine</keyword>
<name>A0ABN0YQF5_9BACL</name>
<dbReference type="EMBL" id="BAAACX010000018">
    <property type="protein sequence ID" value="GAA0405177.1"/>
    <property type="molecule type" value="Genomic_DNA"/>
</dbReference>
<reference evidence="7 8" key="1">
    <citation type="journal article" date="2019" name="Int. J. Syst. Evol. Microbiol.">
        <title>The Global Catalogue of Microorganisms (GCM) 10K type strain sequencing project: providing services to taxonomists for standard genome sequencing and annotation.</title>
        <authorList>
            <consortium name="The Broad Institute Genomics Platform"/>
            <consortium name="The Broad Institute Genome Sequencing Center for Infectious Disease"/>
            <person name="Wu L."/>
            <person name="Ma J."/>
        </authorList>
    </citation>
    <scope>NUCLEOTIDE SEQUENCE [LARGE SCALE GENOMIC DNA]</scope>
    <source>
        <strain evidence="7 8">JCM 12774</strain>
    </source>
</reference>
<dbReference type="GO" id="GO:0032259">
    <property type="term" value="P:methylation"/>
    <property type="evidence" value="ECO:0007669"/>
    <property type="project" value="UniProtKB-KW"/>
</dbReference>
<sequence length="1048" mass="120229">MEFPQLITSIEHGITEVGKTARSEEDVRLGCESILKKYLPQMGVHYDARYEVSISNGRIDALFNHLITEYKEPGKLATRNGYNRATEQALQYIKNLAKENKEPAFKYIAVVLDGKNIGFVRFNQFSQKIISPLLPINFDSIRLFLKYIRSLNYKALTTTNVLGDFGPYSKITSNAIKALWICFQSHQDTRTSMYYTEWRRLFGQVSGFGQTAASELGVTNIAKQLGIEINNKSAEFIFVLHTYYSILIKLIAVFIIENAKETSGIYNKFKSSSLEEKRSMIKSMENGTVFRRLGITNFLEGDFFSWYLNEWDESSAAAILEIQECLCDYEPSTPSLMPESVRDLLKTLYERLLPKQIRHDLGEFYTPDWLAQHTINSSGFLPSDKILDPTCGSGTFLVLCIKDKIDRLKNTMSPDVLLKHILSHVYGFDLNPLAVIASRTNYLLALGDLLKYADGDIEIPVYLSDAILSPKKQDTGYTYRIETTMGPIELNIPDEVVSKGVLATVLIQIEELIIHTAERYCTQEQARKHLREVMIRLGLSDSISDIVKLYDDIMELEKKNWNRIWCRIIKNHFSSATISNFDVIVGNPPWLRWTSLPEVYRNSIKEFCVNYGLFSKDRFVGGIETDISTVILYATAEKWLKHNGKLAFLITRSVFKTESSEGFRKFEIPTEKETKFRVMKVEDLTNIKPFEGATNKPAIILLEKGNKKTEYPVPWIVWNKKTKTRISDDSSLQMVLENTDKYEKSAYPIYPDGGPWLTLNPEYVDQCKQLINHGGEHNYPARKGICTDRNGIYYGSILEKRGQTDVVFENNPALGRTTGIPAIRTIIEKDLVFPIARGREVSAFQWKFGNVYGIVPQEKMDGFPEEFMRLNYTKALNYFREFENNTLHHLTTRGSFRRYQAMRNAPFYSSWNVGEYTFAPYKVAWSEISGSFEACVLSRISSPYWEEQRMVIPDHKLYFVPVYSETEAHYLCALLNAPQIEEFVLGYVETTQIGTHVTEYLKLPKFNESNDIHQELAQLSLNAHFDINLVQIAREKISILLGKILAEN</sequence>
<dbReference type="GO" id="GO:0008168">
    <property type="term" value="F:methyltransferase activity"/>
    <property type="evidence" value="ECO:0007669"/>
    <property type="project" value="UniProtKB-KW"/>
</dbReference>
<evidence type="ECO:0000313" key="7">
    <source>
        <dbReference type="EMBL" id="GAA0405177.1"/>
    </source>
</evidence>
<dbReference type="InterPro" id="IPR029063">
    <property type="entry name" value="SAM-dependent_MTases_sf"/>
</dbReference>
<dbReference type="InterPro" id="IPR002052">
    <property type="entry name" value="DNA_methylase_N6_adenine_CS"/>
</dbReference>
<evidence type="ECO:0000256" key="3">
    <source>
        <dbReference type="ARBA" id="ARBA00022679"/>
    </source>
</evidence>
<keyword evidence="3" id="KW-0808">Transferase</keyword>
<dbReference type="PRINTS" id="PR00507">
    <property type="entry name" value="N12N6MTFRASE"/>
</dbReference>
<evidence type="ECO:0000256" key="2">
    <source>
        <dbReference type="ARBA" id="ARBA00022603"/>
    </source>
</evidence>
<organism evidence="7 8">
    <name type="scientific">Paenibacillus motobuensis</name>
    <dbReference type="NCBI Taxonomy" id="295324"/>
    <lineage>
        <taxon>Bacteria</taxon>
        <taxon>Bacillati</taxon>
        <taxon>Bacillota</taxon>
        <taxon>Bacilli</taxon>
        <taxon>Bacillales</taxon>
        <taxon>Paenibacillaceae</taxon>
        <taxon>Paenibacillus</taxon>
    </lineage>
</organism>
<dbReference type="Proteomes" id="UP001500340">
    <property type="component" value="Unassembled WGS sequence"/>
</dbReference>
<dbReference type="PROSITE" id="PS00092">
    <property type="entry name" value="N6_MTASE"/>
    <property type="match status" value="1"/>
</dbReference>
<protein>
    <recommendedName>
        <fullName evidence="1">site-specific DNA-methyltransferase (adenine-specific)</fullName>
        <ecNumber evidence="1">2.1.1.72</ecNumber>
    </recommendedName>
</protein>
<dbReference type="RefSeq" id="WP_343864056.1">
    <property type="nucleotide sequence ID" value="NZ_BAAACX010000018.1"/>
</dbReference>
<dbReference type="Gene3D" id="3.40.50.150">
    <property type="entry name" value="Vaccinia Virus protein VP39"/>
    <property type="match status" value="1"/>
</dbReference>
<proteinExistence type="predicted"/>
<accession>A0ABN0YQF5</accession>
<dbReference type="Pfam" id="PF07669">
    <property type="entry name" value="Eco57I"/>
    <property type="match status" value="1"/>
</dbReference>
<dbReference type="PANTHER" id="PTHR33841">
    <property type="entry name" value="DNA METHYLTRANSFERASE YEEA-RELATED"/>
    <property type="match status" value="1"/>
</dbReference>
<dbReference type="InterPro" id="IPR050953">
    <property type="entry name" value="N4_N6_ade-DNA_methylase"/>
</dbReference>
<evidence type="ECO:0000313" key="8">
    <source>
        <dbReference type="Proteomes" id="UP001500340"/>
    </source>
</evidence>
<gene>
    <name evidence="7" type="ORF">GCM10008933_39340</name>
</gene>
<dbReference type="EC" id="2.1.1.72" evidence="1"/>
<dbReference type="SUPFAM" id="SSF53335">
    <property type="entry name" value="S-adenosyl-L-methionine-dependent methyltransferases"/>
    <property type="match status" value="1"/>
</dbReference>
<dbReference type="InterPro" id="IPR011639">
    <property type="entry name" value="MethylTrfase_TaqI-like_dom"/>
</dbReference>
<dbReference type="PANTHER" id="PTHR33841:SF4">
    <property type="entry name" value="RESTRICTION MODIFICATION SYSTEM DNA SPECIFICITY DOMAIN"/>
    <property type="match status" value="1"/>
</dbReference>
<keyword evidence="2 7" id="KW-0489">Methyltransferase</keyword>
<comment type="caution">
    <text evidence="7">The sequence shown here is derived from an EMBL/GenBank/DDBJ whole genome shotgun (WGS) entry which is preliminary data.</text>
</comment>
<feature type="domain" description="Type II methyltransferase M.TaqI-like" evidence="6">
    <location>
        <begin position="424"/>
        <end position="668"/>
    </location>
</feature>
<comment type="catalytic activity">
    <reaction evidence="5">
        <text>a 2'-deoxyadenosine in DNA + S-adenosyl-L-methionine = an N(6)-methyl-2'-deoxyadenosine in DNA + S-adenosyl-L-homocysteine + H(+)</text>
        <dbReference type="Rhea" id="RHEA:15197"/>
        <dbReference type="Rhea" id="RHEA-COMP:12418"/>
        <dbReference type="Rhea" id="RHEA-COMP:12419"/>
        <dbReference type="ChEBI" id="CHEBI:15378"/>
        <dbReference type="ChEBI" id="CHEBI:57856"/>
        <dbReference type="ChEBI" id="CHEBI:59789"/>
        <dbReference type="ChEBI" id="CHEBI:90615"/>
        <dbReference type="ChEBI" id="CHEBI:90616"/>
        <dbReference type="EC" id="2.1.1.72"/>
    </reaction>
</comment>
<evidence type="ECO:0000256" key="1">
    <source>
        <dbReference type="ARBA" id="ARBA00011900"/>
    </source>
</evidence>
<evidence type="ECO:0000259" key="6">
    <source>
        <dbReference type="Pfam" id="PF07669"/>
    </source>
</evidence>
<keyword evidence="8" id="KW-1185">Reference proteome</keyword>
<evidence type="ECO:0000256" key="4">
    <source>
        <dbReference type="ARBA" id="ARBA00022691"/>
    </source>
</evidence>